<dbReference type="Pfam" id="PF06167">
    <property type="entry name" value="Peptidase_M90"/>
    <property type="match status" value="1"/>
</dbReference>
<evidence type="ECO:0000313" key="1">
    <source>
        <dbReference type="EMBL" id="MFC5453693.1"/>
    </source>
</evidence>
<dbReference type="InterPro" id="IPR042252">
    <property type="entry name" value="MtfA_N"/>
</dbReference>
<comment type="caution">
    <text evidence="1">The sequence shown here is derived from an EMBL/GenBank/DDBJ whole genome shotgun (WGS) entry which is preliminary data.</text>
</comment>
<dbReference type="PANTHER" id="PTHR30164:SF2">
    <property type="entry name" value="PROTEIN MTFA"/>
    <property type="match status" value="1"/>
</dbReference>
<protein>
    <submittedName>
        <fullName evidence="1">Zinc-dependent peptidase</fullName>
    </submittedName>
</protein>
<accession>A0ABW0KJN1</accession>
<reference evidence="2" key="1">
    <citation type="journal article" date="2019" name="Int. J. Syst. Evol. Microbiol.">
        <title>The Global Catalogue of Microorganisms (GCM) 10K type strain sequencing project: providing services to taxonomists for standard genome sequencing and annotation.</title>
        <authorList>
            <consortium name="The Broad Institute Genomics Platform"/>
            <consortium name="The Broad Institute Genome Sequencing Center for Infectious Disease"/>
            <person name="Wu L."/>
            <person name="Ma J."/>
        </authorList>
    </citation>
    <scope>NUCLEOTIDE SEQUENCE [LARGE SCALE GENOMIC DNA]</scope>
    <source>
        <strain evidence="2">CGMCC 4.1469</strain>
    </source>
</reference>
<dbReference type="CDD" id="cd20169">
    <property type="entry name" value="Peptidase_M90_mtfA"/>
    <property type="match status" value="1"/>
</dbReference>
<evidence type="ECO:0000313" key="2">
    <source>
        <dbReference type="Proteomes" id="UP001596052"/>
    </source>
</evidence>
<sequence>MIWQKLKELFGGGATMAEVFRPEWIGLLQQNMPLYTRLPEELRLRLHQRITQFISSVRFEGCGGLELTESMILTIAAQACLLVLQREGRPYPKLSAVYVYPATFSSVSTRMDAHGIVTEGAVRRLGESSRWGTVVLAWDSVAQGAHYPDDGDNVTFHEFAHQLDREDGPTDGAPALASGAAYRRWSRVFHDNYADFLQKTEEGTEKTLDAYGATNPAEFFAVATETFFEKPRQLSEERPELYAELMKYYSLDPCEWLR</sequence>
<dbReference type="Proteomes" id="UP001596052">
    <property type="component" value="Unassembled WGS sequence"/>
</dbReference>
<keyword evidence="2" id="KW-1185">Reference proteome</keyword>
<dbReference type="PANTHER" id="PTHR30164">
    <property type="entry name" value="MTFA PEPTIDASE"/>
    <property type="match status" value="1"/>
</dbReference>
<dbReference type="InterPro" id="IPR024079">
    <property type="entry name" value="MetalloPept_cat_dom_sf"/>
</dbReference>
<proteinExistence type="predicted"/>
<dbReference type="EMBL" id="JBHSMQ010000001">
    <property type="protein sequence ID" value="MFC5453693.1"/>
    <property type="molecule type" value="Genomic_DNA"/>
</dbReference>
<name>A0ABW0KJN1_9BACT</name>
<dbReference type="RefSeq" id="WP_377163015.1">
    <property type="nucleotide sequence ID" value="NZ_JBHSMQ010000001.1"/>
</dbReference>
<organism evidence="1 2">
    <name type="scientific">Prosthecobacter fluviatilis</name>
    <dbReference type="NCBI Taxonomy" id="445931"/>
    <lineage>
        <taxon>Bacteria</taxon>
        <taxon>Pseudomonadati</taxon>
        <taxon>Verrucomicrobiota</taxon>
        <taxon>Verrucomicrobiia</taxon>
        <taxon>Verrucomicrobiales</taxon>
        <taxon>Verrucomicrobiaceae</taxon>
        <taxon>Prosthecobacter</taxon>
    </lineage>
</organism>
<dbReference type="InterPro" id="IPR010384">
    <property type="entry name" value="MtfA_fam"/>
</dbReference>
<dbReference type="SUPFAM" id="SSF55486">
    <property type="entry name" value="Metalloproteases ('zincins'), catalytic domain"/>
    <property type="match status" value="1"/>
</dbReference>
<gene>
    <name evidence="1" type="ORF">ACFQDI_02395</name>
</gene>
<dbReference type="Gene3D" id="3.40.390.10">
    <property type="entry name" value="Collagenase (Catalytic Domain)"/>
    <property type="match status" value="1"/>
</dbReference>
<dbReference type="Gene3D" id="1.10.472.150">
    <property type="entry name" value="Glucose-regulated metallo-peptidase M90, N-terminal domain"/>
    <property type="match status" value="1"/>
</dbReference>